<gene>
    <name evidence="2" type="ORF">TrCOL_g10827</name>
</gene>
<evidence type="ECO:0000313" key="3">
    <source>
        <dbReference type="Proteomes" id="UP001165065"/>
    </source>
</evidence>
<dbReference type="Proteomes" id="UP001165065">
    <property type="component" value="Unassembled WGS sequence"/>
</dbReference>
<protein>
    <recommendedName>
        <fullName evidence="4">Tetratricopeptide repeat protein</fullName>
    </recommendedName>
</protein>
<comment type="caution">
    <text evidence="2">The sequence shown here is derived from an EMBL/GenBank/DDBJ whole genome shotgun (WGS) entry which is preliminary data.</text>
</comment>
<keyword evidence="1" id="KW-0732">Signal</keyword>
<organism evidence="2 3">
    <name type="scientific">Triparma columacea</name>
    <dbReference type="NCBI Taxonomy" id="722753"/>
    <lineage>
        <taxon>Eukaryota</taxon>
        <taxon>Sar</taxon>
        <taxon>Stramenopiles</taxon>
        <taxon>Ochrophyta</taxon>
        <taxon>Bolidophyceae</taxon>
        <taxon>Parmales</taxon>
        <taxon>Triparmaceae</taxon>
        <taxon>Triparma</taxon>
    </lineage>
</organism>
<proteinExistence type="predicted"/>
<feature type="signal peptide" evidence="1">
    <location>
        <begin position="1"/>
        <end position="20"/>
    </location>
</feature>
<evidence type="ECO:0000256" key="1">
    <source>
        <dbReference type="SAM" id="SignalP"/>
    </source>
</evidence>
<dbReference type="AlphaFoldDB" id="A0A9W7LFU6"/>
<evidence type="ECO:0000313" key="2">
    <source>
        <dbReference type="EMBL" id="GMI48386.1"/>
    </source>
</evidence>
<dbReference type="SUPFAM" id="SSF48452">
    <property type="entry name" value="TPR-like"/>
    <property type="match status" value="1"/>
</dbReference>
<evidence type="ECO:0008006" key="4">
    <source>
        <dbReference type="Google" id="ProtNLM"/>
    </source>
</evidence>
<sequence length="238" mass="26247">MIKAAILASILASLLPLSLSFLPPSSFPQVPLPLPSKSSLSCSPPDPPDASTINSLNALISQTPSAPLPALRSSTKRHRVEQEIRLLQALADDPATAVPNLWTLWYSEKGAGAAAELAETDVHMSNPATYHKAEDTLRSLVDRYPDFCEARNRLATLLFLKGQVREAAGVAEQVLARKPWHLGALSGVALCYDRLGDTERAAMWRRKQIPERRGEERTEWCRRHVADIISYWDGSCEI</sequence>
<feature type="chain" id="PRO_5040911452" description="Tetratricopeptide repeat protein" evidence="1">
    <location>
        <begin position="21"/>
        <end position="238"/>
    </location>
</feature>
<dbReference type="OrthoDB" id="2335338at2759"/>
<dbReference type="Gene3D" id="1.25.40.10">
    <property type="entry name" value="Tetratricopeptide repeat domain"/>
    <property type="match status" value="1"/>
</dbReference>
<accession>A0A9W7LFU6</accession>
<keyword evidence="3" id="KW-1185">Reference proteome</keyword>
<dbReference type="InterPro" id="IPR011990">
    <property type="entry name" value="TPR-like_helical_dom_sf"/>
</dbReference>
<name>A0A9W7LFU6_9STRA</name>
<dbReference type="EMBL" id="BRYA01000389">
    <property type="protein sequence ID" value="GMI48386.1"/>
    <property type="molecule type" value="Genomic_DNA"/>
</dbReference>
<reference evidence="3" key="1">
    <citation type="journal article" date="2023" name="Commun. Biol.">
        <title>Genome analysis of Parmales, the sister group of diatoms, reveals the evolutionary specialization of diatoms from phago-mixotrophs to photoautotrophs.</title>
        <authorList>
            <person name="Ban H."/>
            <person name="Sato S."/>
            <person name="Yoshikawa S."/>
            <person name="Yamada K."/>
            <person name="Nakamura Y."/>
            <person name="Ichinomiya M."/>
            <person name="Sato N."/>
            <person name="Blanc-Mathieu R."/>
            <person name="Endo H."/>
            <person name="Kuwata A."/>
            <person name="Ogata H."/>
        </authorList>
    </citation>
    <scope>NUCLEOTIDE SEQUENCE [LARGE SCALE GENOMIC DNA]</scope>
</reference>